<reference evidence="12 13" key="1">
    <citation type="submission" date="2021-08" db="EMBL/GenBank/DDBJ databases">
        <title>Novel members of of the genus Stenotrophomonas from differernt environment.</title>
        <authorList>
            <person name="Deng Y."/>
        </authorList>
    </citation>
    <scope>NUCLEOTIDE SEQUENCE [LARGE SCALE GENOMIC DNA]</scope>
    <source>
        <strain evidence="12 13">CPCC 101365</strain>
    </source>
</reference>
<proteinExistence type="inferred from homology"/>
<evidence type="ECO:0000259" key="10">
    <source>
        <dbReference type="Pfam" id="PF01431"/>
    </source>
</evidence>
<keyword evidence="9" id="KW-0732">Signal</keyword>
<feature type="region of interest" description="Disordered" evidence="8">
    <location>
        <begin position="650"/>
        <end position="669"/>
    </location>
</feature>
<evidence type="ECO:0000256" key="6">
    <source>
        <dbReference type="ARBA" id="ARBA00022833"/>
    </source>
</evidence>
<feature type="compositionally biased region" description="Basic and acidic residues" evidence="8">
    <location>
        <begin position="658"/>
        <end position="669"/>
    </location>
</feature>
<dbReference type="InterPro" id="IPR008753">
    <property type="entry name" value="Peptidase_M13_N"/>
</dbReference>
<dbReference type="CDD" id="cd08662">
    <property type="entry name" value="M13"/>
    <property type="match status" value="1"/>
</dbReference>
<dbReference type="PANTHER" id="PTHR11733">
    <property type="entry name" value="ZINC METALLOPROTEASE FAMILY M13 NEPRILYSIN-RELATED"/>
    <property type="match status" value="1"/>
</dbReference>
<evidence type="ECO:0000256" key="5">
    <source>
        <dbReference type="ARBA" id="ARBA00022801"/>
    </source>
</evidence>
<evidence type="ECO:0000256" key="7">
    <source>
        <dbReference type="ARBA" id="ARBA00023049"/>
    </source>
</evidence>
<evidence type="ECO:0000256" key="9">
    <source>
        <dbReference type="SAM" id="SignalP"/>
    </source>
</evidence>
<dbReference type="SUPFAM" id="SSF55486">
    <property type="entry name" value="Metalloproteases ('zincins'), catalytic domain"/>
    <property type="match status" value="1"/>
</dbReference>
<dbReference type="Pfam" id="PF05649">
    <property type="entry name" value="Peptidase_M13_N"/>
    <property type="match status" value="1"/>
</dbReference>
<keyword evidence="13" id="KW-1185">Reference proteome</keyword>
<feature type="domain" description="Peptidase M13 N-terminal" evidence="11">
    <location>
        <begin position="42"/>
        <end position="416"/>
    </location>
</feature>
<keyword evidence="6" id="KW-0862">Zinc</keyword>
<evidence type="ECO:0000256" key="2">
    <source>
        <dbReference type="ARBA" id="ARBA00007357"/>
    </source>
</evidence>
<comment type="similarity">
    <text evidence="2">Belongs to the peptidase M13 family.</text>
</comment>
<dbReference type="InterPro" id="IPR042089">
    <property type="entry name" value="Peptidase_M13_dom_2"/>
</dbReference>
<evidence type="ECO:0000256" key="3">
    <source>
        <dbReference type="ARBA" id="ARBA00022670"/>
    </source>
</evidence>
<evidence type="ECO:0000256" key="4">
    <source>
        <dbReference type="ARBA" id="ARBA00022723"/>
    </source>
</evidence>
<dbReference type="RefSeq" id="WP_250061683.1">
    <property type="nucleotide sequence ID" value="NZ_JAIKTS010000001.1"/>
</dbReference>
<dbReference type="PROSITE" id="PS51885">
    <property type="entry name" value="NEPRILYSIN"/>
    <property type="match status" value="1"/>
</dbReference>
<sequence length="669" mass="72559">MPNARPLSLALALGLVAMLSSPGADAARKKAPSRAPAVSPACTDFHELANADWLKATPVPQTGAVTVLGTLADTARQQQRQLLEQAMGAPQGNVQKLLGDFWASGLDEAAVEADGSKPIAPLLARINAIRKAKDIPASIAALHQVGIPVAFNFAPDVDLKALDRHIGYFMQGGMGLPDPAFYTRTDADTVALMARYRAYVKQILALTGTPAARLDAESALVIQLETELARTAQPLAGINNPFNNYAPVATREITGRYRNLQLDAFLKAQGVNDDLVSLSDPALFQQLNGMIGRLPAEQWKAYLRWRVGDAMAPYLSQAYRDAEFEFRGRVLRGEVIAPARWEQVLDAINVAAGPMLGHEYVARHVQRDTLRQAALMVDQVREAQIAAVKRSTWMSEDAKAEAEAKLAALKIEIGKPLRDLDYTVQPMGRGSFGGNMLIASTWRHAQEMKRIGKGNADRRWDVLPQQPALAYDLAQNRLIVTAATLQAPIFGEAAGTAARFGAFGALVAHEISRAIDAKGALVDAKGELRSWWTPADKSAWTLIGNQVAAQYAGYAFPGVKDAKVNGELTRDENMADLSGVEIAWEAFTAAQPDAGQSDRQAFFQAWAGLWAQQLAPNEALQRLTAEPRAPGQWRTNGPLANLPAFGTAFQCKPGQPMQRDEAEQIKLWR</sequence>
<keyword evidence="7" id="KW-0482">Metalloprotease</keyword>
<feature type="domain" description="Peptidase M13 C-terminal" evidence="10">
    <location>
        <begin position="471"/>
        <end position="664"/>
    </location>
</feature>
<dbReference type="Gene3D" id="3.40.390.10">
    <property type="entry name" value="Collagenase (Catalytic Domain)"/>
    <property type="match status" value="1"/>
</dbReference>
<dbReference type="Gene3D" id="1.10.1380.10">
    <property type="entry name" value="Neutral endopeptidase , domain2"/>
    <property type="match status" value="1"/>
</dbReference>
<feature type="signal peptide" evidence="9">
    <location>
        <begin position="1"/>
        <end position="26"/>
    </location>
</feature>
<gene>
    <name evidence="12" type="ORF">K5L01_02615</name>
</gene>
<evidence type="ECO:0000313" key="12">
    <source>
        <dbReference type="EMBL" id="MCL7713553.1"/>
    </source>
</evidence>
<feature type="chain" id="PRO_5047450338" evidence="9">
    <location>
        <begin position="27"/>
        <end position="669"/>
    </location>
</feature>
<dbReference type="Pfam" id="PF01431">
    <property type="entry name" value="Peptidase_M13"/>
    <property type="match status" value="1"/>
</dbReference>
<protein>
    <submittedName>
        <fullName evidence="12">M13 family metallopeptidase</fullName>
    </submittedName>
</protein>
<evidence type="ECO:0000256" key="8">
    <source>
        <dbReference type="SAM" id="MobiDB-lite"/>
    </source>
</evidence>
<keyword evidence="3" id="KW-0645">Protease</keyword>
<dbReference type="PRINTS" id="PR00786">
    <property type="entry name" value="NEPRILYSIN"/>
</dbReference>
<keyword evidence="5" id="KW-0378">Hydrolase</keyword>
<comment type="caution">
    <text evidence="12">The sequence shown here is derived from an EMBL/GenBank/DDBJ whole genome shotgun (WGS) entry which is preliminary data.</text>
</comment>
<evidence type="ECO:0000313" key="13">
    <source>
        <dbReference type="Proteomes" id="UP001431235"/>
    </source>
</evidence>
<name>A0ABT0SE04_9GAMM</name>
<accession>A0ABT0SE04</accession>
<dbReference type="EMBL" id="JAIKTS010000001">
    <property type="protein sequence ID" value="MCL7713553.1"/>
    <property type="molecule type" value="Genomic_DNA"/>
</dbReference>
<evidence type="ECO:0000256" key="1">
    <source>
        <dbReference type="ARBA" id="ARBA00001947"/>
    </source>
</evidence>
<dbReference type="InterPro" id="IPR024079">
    <property type="entry name" value="MetalloPept_cat_dom_sf"/>
</dbReference>
<evidence type="ECO:0000259" key="11">
    <source>
        <dbReference type="Pfam" id="PF05649"/>
    </source>
</evidence>
<dbReference type="PANTHER" id="PTHR11733:SF167">
    <property type="entry name" value="FI17812P1-RELATED"/>
    <property type="match status" value="1"/>
</dbReference>
<comment type="cofactor">
    <cofactor evidence="1">
        <name>Zn(2+)</name>
        <dbReference type="ChEBI" id="CHEBI:29105"/>
    </cofactor>
</comment>
<organism evidence="12 13">
    <name type="scientific">Stenotrophomonas mori</name>
    <dbReference type="NCBI Taxonomy" id="2871096"/>
    <lineage>
        <taxon>Bacteria</taxon>
        <taxon>Pseudomonadati</taxon>
        <taxon>Pseudomonadota</taxon>
        <taxon>Gammaproteobacteria</taxon>
        <taxon>Lysobacterales</taxon>
        <taxon>Lysobacteraceae</taxon>
        <taxon>Stenotrophomonas</taxon>
    </lineage>
</organism>
<keyword evidence="4" id="KW-0479">Metal-binding</keyword>
<dbReference type="Proteomes" id="UP001431235">
    <property type="component" value="Unassembled WGS sequence"/>
</dbReference>
<dbReference type="InterPro" id="IPR000718">
    <property type="entry name" value="Peptidase_M13"/>
</dbReference>
<dbReference type="InterPro" id="IPR018497">
    <property type="entry name" value="Peptidase_M13_C"/>
</dbReference>